<sequence>MSNYSNNPFFSLQTANDDLKSSIPPQNGHPPGISSISYNPNSVPYADLYPQRSNTASNSYNHSKYHASGKENQNVLNAPSSKSHRPTRPYIPSYTRLTYTVPPLPLPPPSECSLEALTGRKPSAVPSYEDSNQFYFPMDDGRKPPYSYAMLIGMSILCSPERRLTLSAIYDWISGTFSFYSKSNNGWQNSVRHNLSLNKAFMKVERSKNLPGKGHFWAIRPGYEDQFQKLRLRKSCVNPRPAPPIFEGNALISSSVPNYTASLPKSQDGNSFNQYRAPSVGPARRYVQSREISATDRNAFTEYPRFWNPRQTKVTDNDPSELETKFSDLGVSPIMSTGSPQSAVQSPTPPVSSPDSSESYRLNTLDNKTEISINENELRTPNKVRASSLALEETVGPIYHTLDTNTNASHNENYVDELDTREVSTLASEKEDLDPPSSLPASPTHKSRIIKPTKRSVSIDLPTPPRTLCPRALSISDDMSNNDFNKSSLLSPIKFDSNTQFASPSTNLKEHRNRILQMLATPDAKQFNNITNSTETDSWNFTPFRPSSAPNDDILSHSLQSILKNDRFKSDLEKLKESDSSFVETPTKPQWDNNFDMFDGDFLEAMDMFNCDAMPSNVFSPIKASPIKREVRRKHVPSSLVLTRASIAQDDSYLPSPTKRKMPQLGRQASTMF</sequence>
<dbReference type="PROSITE" id="PS50039">
    <property type="entry name" value="FORK_HEAD_3"/>
    <property type="match status" value="1"/>
</dbReference>
<accession>S9XJY0</accession>
<dbReference type="PRINTS" id="PR00053">
    <property type="entry name" value="FORKHEAD"/>
</dbReference>
<dbReference type="RefSeq" id="XP_013020887.1">
    <property type="nucleotide sequence ID" value="XM_013165433.1"/>
</dbReference>
<dbReference type="PANTHER" id="PTHR11829">
    <property type="entry name" value="FORKHEAD BOX PROTEIN"/>
    <property type="match status" value="1"/>
</dbReference>
<evidence type="ECO:0000256" key="5">
    <source>
        <dbReference type="ARBA" id="ARBA00023242"/>
    </source>
</evidence>
<comment type="subcellular location">
    <subcellularLocation>
        <location evidence="1 6">Nucleus</location>
    </subcellularLocation>
</comment>
<dbReference type="FunFam" id="1.10.10.10:FF:000260">
    <property type="entry name" value="Forkhead transcription factor (Sep1)"/>
    <property type="match status" value="1"/>
</dbReference>
<dbReference type="Pfam" id="PF00250">
    <property type="entry name" value="Forkhead"/>
    <property type="match status" value="1"/>
</dbReference>
<evidence type="ECO:0000313" key="10">
    <source>
        <dbReference type="Proteomes" id="UP000015464"/>
    </source>
</evidence>
<dbReference type="PROSITE" id="PS00658">
    <property type="entry name" value="FORK_HEAD_2"/>
    <property type="match status" value="1"/>
</dbReference>
<proteinExistence type="predicted"/>
<evidence type="ECO:0000256" key="4">
    <source>
        <dbReference type="ARBA" id="ARBA00023163"/>
    </source>
</evidence>
<dbReference type="OrthoDB" id="5954824at2759"/>
<dbReference type="AlphaFoldDB" id="S9XJY0"/>
<keyword evidence="10" id="KW-1185">Reference proteome</keyword>
<dbReference type="InterPro" id="IPR001766">
    <property type="entry name" value="Fork_head_dom"/>
</dbReference>
<dbReference type="InterPro" id="IPR036390">
    <property type="entry name" value="WH_DNA-bd_sf"/>
</dbReference>
<dbReference type="GO" id="GO:0001228">
    <property type="term" value="F:DNA-binding transcription activator activity, RNA polymerase II-specific"/>
    <property type="evidence" value="ECO:0007669"/>
    <property type="project" value="UniProtKB-ARBA"/>
</dbReference>
<dbReference type="GO" id="GO:0005634">
    <property type="term" value="C:nucleus"/>
    <property type="evidence" value="ECO:0007669"/>
    <property type="project" value="UniProtKB-SubCell"/>
</dbReference>
<feature type="compositionally biased region" description="Polar residues" evidence="7">
    <location>
        <begin position="70"/>
        <end position="81"/>
    </location>
</feature>
<feature type="DNA-binding region" description="Fork-head" evidence="6">
    <location>
        <begin position="143"/>
        <end position="234"/>
    </location>
</feature>
<dbReference type="HOGENOM" id="CLU_408345_0_0_1"/>
<keyword evidence="2" id="KW-0805">Transcription regulation</keyword>
<gene>
    <name evidence="9" type="ORF">SPOG_02771</name>
</gene>
<name>S9XJY0_SCHCR</name>
<dbReference type="InterPro" id="IPR036388">
    <property type="entry name" value="WH-like_DNA-bd_sf"/>
</dbReference>
<evidence type="ECO:0000256" key="6">
    <source>
        <dbReference type="PROSITE-ProRule" id="PRU00089"/>
    </source>
</evidence>
<dbReference type="STRING" id="653667.S9XJY0"/>
<dbReference type="Gene3D" id="1.10.10.10">
    <property type="entry name" value="Winged helix-like DNA-binding domain superfamily/Winged helix DNA-binding domain"/>
    <property type="match status" value="1"/>
</dbReference>
<dbReference type="SMART" id="SM00339">
    <property type="entry name" value="FH"/>
    <property type="match status" value="1"/>
</dbReference>
<feature type="region of interest" description="Disordered" evidence="7">
    <location>
        <begin position="425"/>
        <end position="463"/>
    </location>
</feature>
<evidence type="ECO:0000313" key="9">
    <source>
        <dbReference type="EMBL" id="EPY54006.1"/>
    </source>
</evidence>
<evidence type="ECO:0000256" key="2">
    <source>
        <dbReference type="ARBA" id="ARBA00023015"/>
    </source>
</evidence>
<dbReference type="EMBL" id="KE546988">
    <property type="protein sequence ID" value="EPY54006.1"/>
    <property type="molecule type" value="Genomic_DNA"/>
</dbReference>
<keyword evidence="4" id="KW-0804">Transcription</keyword>
<dbReference type="Proteomes" id="UP000015464">
    <property type="component" value="Unassembled WGS sequence"/>
</dbReference>
<reference evidence="9 10" key="1">
    <citation type="journal article" date="2011" name="Science">
        <title>Comparative functional genomics of the fission yeasts.</title>
        <authorList>
            <person name="Rhind N."/>
            <person name="Chen Z."/>
            <person name="Yassour M."/>
            <person name="Thompson D.A."/>
            <person name="Haas B.J."/>
            <person name="Habib N."/>
            <person name="Wapinski I."/>
            <person name="Roy S."/>
            <person name="Lin M.F."/>
            <person name="Heiman D.I."/>
            <person name="Young S.K."/>
            <person name="Furuya K."/>
            <person name="Guo Y."/>
            <person name="Pidoux A."/>
            <person name="Chen H.M."/>
            <person name="Robbertse B."/>
            <person name="Goldberg J.M."/>
            <person name="Aoki K."/>
            <person name="Bayne E.H."/>
            <person name="Berlin A.M."/>
            <person name="Desjardins C.A."/>
            <person name="Dobbs E."/>
            <person name="Dukaj L."/>
            <person name="Fan L."/>
            <person name="FitzGerald M.G."/>
            <person name="French C."/>
            <person name="Gujja S."/>
            <person name="Hansen K."/>
            <person name="Keifenheim D."/>
            <person name="Levin J.Z."/>
            <person name="Mosher R.A."/>
            <person name="Mueller C.A."/>
            <person name="Pfiffner J."/>
            <person name="Priest M."/>
            <person name="Russ C."/>
            <person name="Smialowska A."/>
            <person name="Swoboda P."/>
            <person name="Sykes S.M."/>
            <person name="Vaughn M."/>
            <person name="Vengrova S."/>
            <person name="Yoder R."/>
            <person name="Zeng Q."/>
            <person name="Allshire R."/>
            <person name="Baulcombe D."/>
            <person name="Birren B.W."/>
            <person name="Brown W."/>
            <person name="Ekwall K."/>
            <person name="Kellis M."/>
            <person name="Leatherwood J."/>
            <person name="Levin H."/>
            <person name="Margalit H."/>
            <person name="Martienssen R."/>
            <person name="Nieduszynski C.A."/>
            <person name="Spatafora J.W."/>
            <person name="Friedman N."/>
            <person name="Dalgaard J.Z."/>
            <person name="Baumann P."/>
            <person name="Niki H."/>
            <person name="Regev A."/>
            <person name="Nusbaum C."/>
        </authorList>
    </citation>
    <scope>NUCLEOTIDE SEQUENCE [LARGE SCALE GENOMIC DNA]</scope>
    <source>
        <strain evidence="10">OY26 / ATCC MYA-4695 / CBS 11777 / NBRC 106824 / NRRL Y48691</strain>
    </source>
</reference>
<feature type="region of interest" description="Disordered" evidence="7">
    <location>
        <begin position="652"/>
        <end position="673"/>
    </location>
</feature>
<dbReference type="GO" id="GO:0000978">
    <property type="term" value="F:RNA polymerase II cis-regulatory region sequence-specific DNA binding"/>
    <property type="evidence" value="ECO:0007669"/>
    <property type="project" value="UniProtKB-ARBA"/>
</dbReference>
<keyword evidence="3 6" id="KW-0238">DNA-binding</keyword>
<evidence type="ECO:0000256" key="7">
    <source>
        <dbReference type="SAM" id="MobiDB-lite"/>
    </source>
</evidence>
<dbReference type="GeneID" id="25037093"/>
<dbReference type="SUPFAM" id="SSF46785">
    <property type="entry name" value="Winged helix' DNA-binding domain"/>
    <property type="match status" value="1"/>
</dbReference>
<evidence type="ECO:0000256" key="1">
    <source>
        <dbReference type="ARBA" id="ARBA00004123"/>
    </source>
</evidence>
<dbReference type="GO" id="GO:0000785">
    <property type="term" value="C:chromatin"/>
    <property type="evidence" value="ECO:0007669"/>
    <property type="project" value="UniProtKB-ARBA"/>
</dbReference>
<dbReference type="CDD" id="cd00059">
    <property type="entry name" value="FH_FOX"/>
    <property type="match status" value="1"/>
</dbReference>
<feature type="region of interest" description="Disordered" evidence="7">
    <location>
        <begin position="15"/>
        <end position="90"/>
    </location>
</feature>
<protein>
    <submittedName>
        <fullName evidence="9">Fork head transcription factor Sep1</fullName>
    </submittedName>
</protein>
<dbReference type="InterPro" id="IPR050211">
    <property type="entry name" value="FOX_domain-containing"/>
</dbReference>
<dbReference type="InterPro" id="IPR030456">
    <property type="entry name" value="TF_fork_head_CS_2"/>
</dbReference>
<dbReference type="eggNOG" id="KOG2294">
    <property type="taxonomic scope" value="Eukaryota"/>
</dbReference>
<dbReference type="OMA" id="SYTRLTY"/>
<evidence type="ECO:0000256" key="3">
    <source>
        <dbReference type="ARBA" id="ARBA00023125"/>
    </source>
</evidence>
<evidence type="ECO:0000259" key="8">
    <source>
        <dbReference type="PROSITE" id="PS50039"/>
    </source>
</evidence>
<feature type="compositionally biased region" description="Polar residues" evidence="7">
    <location>
        <begin position="51"/>
        <end position="62"/>
    </location>
</feature>
<dbReference type="PANTHER" id="PTHR11829:SF399">
    <property type="entry name" value="FORKHEAD PROTEIN SEP1"/>
    <property type="match status" value="1"/>
</dbReference>
<organism evidence="9 10">
    <name type="scientific">Schizosaccharomyces cryophilus (strain OY26 / ATCC MYA-4695 / CBS 11777 / NBRC 106824 / NRRL Y48691)</name>
    <name type="common">Fission yeast</name>
    <dbReference type="NCBI Taxonomy" id="653667"/>
    <lineage>
        <taxon>Eukaryota</taxon>
        <taxon>Fungi</taxon>
        <taxon>Dikarya</taxon>
        <taxon>Ascomycota</taxon>
        <taxon>Taphrinomycotina</taxon>
        <taxon>Schizosaccharomycetes</taxon>
        <taxon>Schizosaccharomycetales</taxon>
        <taxon>Schizosaccharomycetaceae</taxon>
        <taxon>Schizosaccharomyces</taxon>
    </lineage>
</organism>
<feature type="domain" description="Fork-head" evidence="8">
    <location>
        <begin position="143"/>
        <end position="234"/>
    </location>
</feature>
<keyword evidence="5 6" id="KW-0539">Nucleus</keyword>
<feature type="compositionally biased region" description="Basic residues" evidence="7">
    <location>
        <begin position="445"/>
        <end position="454"/>
    </location>
</feature>
<feature type="region of interest" description="Disordered" evidence="7">
    <location>
        <begin position="331"/>
        <end position="361"/>
    </location>
</feature>